<keyword evidence="9" id="KW-1185">Reference proteome</keyword>
<proteinExistence type="inferred from homology"/>
<dbReference type="InterPro" id="IPR037185">
    <property type="entry name" value="EmrE-like"/>
</dbReference>
<dbReference type="OrthoDB" id="9156805at2"/>
<sequence length="298" mass="32338">MNIGTVGVICGVLSGFFWGTMDIASQYLLHTAKLTPAPFISLTMLLSTVLLFAAALVRSPQETFAVLKSPWNIGQMMIFGLLLLLTEVSFYVCVKYSNAETAAVIAATRPFCIMGLLIFASVRPTVSQILCCGLALAGVSLLATKGNFSAISLRWLPVLIGLGAPLFSAGYTLQSRALVRKVGPLISMAWAMLFASVLSNIYFPFWQVKLDWTFLTVLSVFWVAVMGHIVAYMLYIISAGKILPTITGVLETVEPLTAILLSWLLFSQKMNTPMLIGASMILAAVIFLGFVGSKRNFQ</sequence>
<evidence type="ECO:0000256" key="6">
    <source>
        <dbReference type="SAM" id="Phobius"/>
    </source>
</evidence>
<dbReference type="RefSeq" id="WP_160335550.1">
    <property type="nucleotide sequence ID" value="NZ_CALPCV010000009.1"/>
</dbReference>
<gene>
    <name evidence="8" type="ORF">E5987_07870</name>
</gene>
<keyword evidence="3 6" id="KW-0812">Transmembrane</keyword>
<dbReference type="AlphaFoldDB" id="A0A6L6YK46"/>
<evidence type="ECO:0000256" key="1">
    <source>
        <dbReference type="ARBA" id="ARBA00004141"/>
    </source>
</evidence>
<evidence type="ECO:0000256" key="4">
    <source>
        <dbReference type="ARBA" id="ARBA00022989"/>
    </source>
</evidence>
<evidence type="ECO:0000256" key="2">
    <source>
        <dbReference type="ARBA" id="ARBA00007362"/>
    </source>
</evidence>
<feature type="transmembrane region" description="Helical" evidence="6">
    <location>
        <begin position="155"/>
        <end position="173"/>
    </location>
</feature>
<evidence type="ECO:0000313" key="9">
    <source>
        <dbReference type="Proteomes" id="UP000472580"/>
    </source>
</evidence>
<keyword evidence="4 6" id="KW-1133">Transmembrane helix</keyword>
<dbReference type="PANTHER" id="PTHR32322:SF2">
    <property type="entry name" value="EAMA DOMAIN-CONTAINING PROTEIN"/>
    <property type="match status" value="1"/>
</dbReference>
<dbReference type="EMBL" id="WSRP01000022">
    <property type="protein sequence ID" value="MVX57123.1"/>
    <property type="molecule type" value="Genomic_DNA"/>
</dbReference>
<dbReference type="GO" id="GO:0016020">
    <property type="term" value="C:membrane"/>
    <property type="evidence" value="ECO:0007669"/>
    <property type="project" value="UniProtKB-SubCell"/>
</dbReference>
<dbReference type="InterPro" id="IPR000620">
    <property type="entry name" value="EamA_dom"/>
</dbReference>
<feature type="transmembrane region" description="Helical" evidence="6">
    <location>
        <begin position="6"/>
        <end position="25"/>
    </location>
</feature>
<comment type="similarity">
    <text evidence="2">Belongs to the EamA transporter family.</text>
</comment>
<feature type="transmembrane region" description="Helical" evidence="6">
    <location>
        <begin position="37"/>
        <end position="56"/>
    </location>
</feature>
<feature type="domain" description="EamA" evidence="7">
    <location>
        <begin position="157"/>
        <end position="288"/>
    </location>
</feature>
<comment type="subcellular location">
    <subcellularLocation>
        <location evidence="1">Membrane</location>
        <topology evidence="1">Multi-pass membrane protein</topology>
    </subcellularLocation>
</comment>
<dbReference type="Proteomes" id="UP000472580">
    <property type="component" value="Unassembled WGS sequence"/>
</dbReference>
<evidence type="ECO:0000313" key="8">
    <source>
        <dbReference type="EMBL" id="MVX57123.1"/>
    </source>
</evidence>
<accession>A0A6L6YK46</accession>
<feature type="transmembrane region" description="Helical" evidence="6">
    <location>
        <begin position="185"/>
        <end position="205"/>
    </location>
</feature>
<feature type="transmembrane region" description="Helical" evidence="6">
    <location>
        <begin position="273"/>
        <end position="292"/>
    </location>
</feature>
<comment type="caution">
    <text evidence="8">The sequence shown here is derived from an EMBL/GenBank/DDBJ whole genome shotgun (WGS) entry which is preliminary data.</text>
</comment>
<keyword evidence="5 6" id="KW-0472">Membrane</keyword>
<feature type="transmembrane region" description="Helical" evidence="6">
    <location>
        <begin position="212"/>
        <end position="236"/>
    </location>
</feature>
<evidence type="ECO:0000256" key="5">
    <source>
        <dbReference type="ARBA" id="ARBA00023136"/>
    </source>
</evidence>
<organism evidence="8 9">
    <name type="scientific">Parasutterella muris</name>
    <dbReference type="NCBI Taxonomy" id="2565572"/>
    <lineage>
        <taxon>Bacteria</taxon>
        <taxon>Pseudomonadati</taxon>
        <taxon>Pseudomonadota</taxon>
        <taxon>Betaproteobacteria</taxon>
        <taxon>Burkholderiales</taxon>
        <taxon>Sutterellaceae</taxon>
        <taxon>Parasutterella</taxon>
    </lineage>
</organism>
<dbReference type="SUPFAM" id="SSF103481">
    <property type="entry name" value="Multidrug resistance efflux transporter EmrE"/>
    <property type="match status" value="1"/>
</dbReference>
<name>A0A6L6YK46_9BURK</name>
<reference evidence="8 9" key="1">
    <citation type="submission" date="2019-12" db="EMBL/GenBank/DDBJ databases">
        <title>Microbes associate with the intestines of laboratory mice.</title>
        <authorList>
            <person name="Navarre W."/>
            <person name="Wong E."/>
        </authorList>
    </citation>
    <scope>NUCLEOTIDE SEQUENCE [LARGE SCALE GENOMIC DNA]</scope>
    <source>
        <strain evidence="8 9">NM82_D38</strain>
    </source>
</reference>
<evidence type="ECO:0000256" key="3">
    <source>
        <dbReference type="ARBA" id="ARBA00022692"/>
    </source>
</evidence>
<protein>
    <submittedName>
        <fullName evidence="8">EamA family transporter</fullName>
    </submittedName>
</protein>
<dbReference type="Pfam" id="PF00892">
    <property type="entry name" value="EamA"/>
    <property type="match status" value="2"/>
</dbReference>
<feature type="transmembrane region" description="Helical" evidence="6">
    <location>
        <begin position="76"/>
        <end position="94"/>
    </location>
</feature>
<dbReference type="InterPro" id="IPR050638">
    <property type="entry name" value="AA-Vitamin_Transporters"/>
</dbReference>
<dbReference type="PANTHER" id="PTHR32322">
    <property type="entry name" value="INNER MEMBRANE TRANSPORTER"/>
    <property type="match status" value="1"/>
</dbReference>
<evidence type="ECO:0000259" key="7">
    <source>
        <dbReference type="Pfam" id="PF00892"/>
    </source>
</evidence>
<feature type="domain" description="EamA" evidence="7">
    <location>
        <begin position="6"/>
        <end position="143"/>
    </location>
</feature>
<feature type="transmembrane region" description="Helical" evidence="6">
    <location>
        <begin position="242"/>
        <end position="266"/>
    </location>
</feature>